<dbReference type="Gene3D" id="3.40.50.2300">
    <property type="match status" value="1"/>
</dbReference>
<accession>A0ABX1TN11</accession>
<organism evidence="5 6">
    <name type="scientific">Candidatus Competibacter phosphatis</name>
    <dbReference type="NCBI Taxonomy" id="221280"/>
    <lineage>
        <taxon>Bacteria</taxon>
        <taxon>Pseudomonadati</taxon>
        <taxon>Pseudomonadota</taxon>
        <taxon>Gammaproteobacteria</taxon>
        <taxon>Candidatus Competibacteraceae</taxon>
        <taxon>Candidatus Competibacter</taxon>
    </lineage>
</organism>
<keyword evidence="3" id="KW-0472">Membrane</keyword>
<dbReference type="SMART" id="SM00448">
    <property type="entry name" value="REC"/>
    <property type="match status" value="1"/>
</dbReference>
<reference evidence="5 6" key="1">
    <citation type="submission" date="2019-03" db="EMBL/GenBank/DDBJ databases">
        <title>Metabolic reconstructions from genomes of highly enriched 'Candidatus Accumulibacter' and 'Candidatus Competibacter' bioreactor populations.</title>
        <authorList>
            <person name="Annavajhala M.K."/>
            <person name="Welles L."/>
            <person name="Abbas B."/>
            <person name="Sorokin D."/>
            <person name="Park H."/>
            <person name="Van Loosdrecht M."/>
            <person name="Chandran K."/>
        </authorList>
    </citation>
    <scope>NUCLEOTIDE SEQUENCE [LARGE SCALE GENOMIC DNA]</scope>
    <source>
        <strain evidence="5 6">SBR_G</strain>
    </source>
</reference>
<evidence type="ECO:0000313" key="6">
    <source>
        <dbReference type="Proteomes" id="UP000760480"/>
    </source>
</evidence>
<comment type="caution">
    <text evidence="5">The sequence shown here is derived from an EMBL/GenBank/DDBJ whole genome shotgun (WGS) entry which is preliminary data.</text>
</comment>
<dbReference type="RefSeq" id="WP_169248708.1">
    <property type="nucleotide sequence ID" value="NZ_SPMZ01000026.1"/>
</dbReference>
<keyword evidence="6" id="KW-1185">Reference proteome</keyword>
<protein>
    <submittedName>
        <fullName evidence="5">Response regulator</fullName>
    </submittedName>
</protein>
<evidence type="ECO:0000313" key="5">
    <source>
        <dbReference type="EMBL" id="NMQ19454.1"/>
    </source>
</evidence>
<gene>
    <name evidence="5" type="ORF">E4P82_09745</name>
</gene>
<feature type="domain" description="Response regulatory" evidence="4">
    <location>
        <begin position="5"/>
        <end position="121"/>
    </location>
</feature>
<feature type="modified residue" description="4-aspartylphosphate" evidence="2">
    <location>
        <position position="54"/>
    </location>
</feature>
<dbReference type="SUPFAM" id="SSF52172">
    <property type="entry name" value="CheY-like"/>
    <property type="match status" value="1"/>
</dbReference>
<dbReference type="PANTHER" id="PTHR44591:SF3">
    <property type="entry name" value="RESPONSE REGULATORY DOMAIN-CONTAINING PROTEIN"/>
    <property type="match status" value="1"/>
</dbReference>
<dbReference type="Proteomes" id="UP000760480">
    <property type="component" value="Unassembled WGS sequence"/>
</dbReference>
<evidence type="ECO:0000256" key="1">
    <source>
        <dbReference type="ARBA" id="ARBA00022553"/>
    </source>
</evidence>
<evidence type="ECO:0000259" key="4">
    <source>
        <dbReference type="PROSITE" id="PS50110"/>
    </source>
</evidence>
<evidence type="ECO:0000256" key="3">
    <source>
        <dbReference type="SAM" id="Phobius"/>
    </source>
</evidence>
<keyword evidence="1 2" id="KW-0597">Phosphoprotein</keyword>
<dbReference type="PROSITE" id="PS50110">
    <property type="entry name" value="RESPONSE_REGULATORY"/>
    <property type="match status" value="1"/>
</dbReference>
<dbReference type="PANTHER" id="PTHR44591">
    <property type="entry name" value="STRESS RESPONSE REGULATOR PROTEIN 1"/>
    <property type="match status" value="1"/>
</dbReference>
<sequence>MPVRHVLVVDDSKSARLMLRKMLQGFGMTVDTVDSAEEALSYLRDQHPDAIFMDHTMPCMDGLTAVRQIKNSPATASIPVAMYTSKDEPSYQDEAQAAGAVGVLSKPAIPETLGAILERFNVLFDAANLPPPSSPEPVTATPTAEGMTADQVGAIALEKAEQVFYEAIETQVLPLINDVVAKLRQDVETSQQETCARIAGRICAEQLAAWQPPEPREVQPSEAALRTQMLPLMEQRLETYRREARADFEELAREVAGQVCQHQLHDLSNRLVRQLSLRFAEATQKAGLDAREAAENVAREMVSRATTAAEAAATQAAVSQADAAAAAAEQTTRQLWADAQRDLQRRIHLAAGWAAAAGVGASVLAYVLR</sequence>
<proteinExistence type="predicted"/>
<feature type="transmembrane region" description="Helical" evidence="3">
    <location>
        <begin position="347"/>
        <end position="368"/>
    </location>
</feature>
<keyword evidence="3" id="KW-0812">Transmembrane</keyword>
<dbReference type="EMBL" id="SPMZ01000026">
    <property type="protein sequence ID" value="NMQ19454.1"/>
    <property type="molecule type" value="Genomic_DNA"/>
</dbReference>
<dbReference type="InterPro" id="IPR011006">
    <property type="entry name" value="CheY-like_superfamily"/>
</dbReference>
<dbReference type="InterPro" id="IPR050595">
    <property type="entry name" value="Bact_response_regulator"/>
</dbReference>
<dbReference type="InterPro" id="IPR001789">
    <property type="entry name" value="Sig_transdc_resp-reg_receiver"/>
</dbReference>
<dbReference type="CDD" id="cd17546">
    <property type="entry name" value="REC_hyHK_CKI1_RcsC-like"/>
    <property type="match status" value="1"/>
</dbReference>
<evidence type="ECO:0000256" key="2">
    <source>
        <dbReference type="PROSITE-ProRule" id="PRU00169"/>
    </source>
</evidence>
<dbReference type="Pfam" id="PF00072">
    <property type="entry name" value="Response_reg"/>
    <property type="match status" value="1"/>
</dbReference>
<keyword evidence="3" id="KW-1133">Transmembrane helix</keyword>
<name>A0ABX1TN11_9GAMM</name>